<dbReference type="Pfam" id="PF05913">
    <property type="entry name" value="MupG_C"/>
    <property type="match status" value="1"/>
</dbReference>
<protein>
    <recommendedName>
        <fullName evidence="5">Outer surface protein</fullName>
    </recommendedName>
</protein>
<dbReference type="AlphaFoldDB" id="A0A1I3GVS9"/>
<dbReference type="InterPro" id="IPR043797">
    <property type="entry name" value="MupG_N"/>
</dbReference>
<evidence type="ECO:0000313" key="3">
    <source>
        <dbReference type="EMBL" id="SFI27471.1"/>
    </source>
</evidence>
<evidence type="ECO:0000259" key="2">
    <source>
        <dbReference type="Pfam" id="PF19200"/>
    </source>
</evidence>
<organism evidence="3 4">
    <name type="scientific">Selenomonas ruminantium</name>
    <dbReference type="NCBI Taxonomy" id="971"/>
    <lineage>
        <taxon>Bacteria</taxon>
        <taxon>Bacillati</taxon>
        <taxon>Bacillota</taxon>
        <taxon>Negativicutes</taxon>
        <taxon>Selenomonadales</taxon>
        <taxon>Selenomonadaceae</taxon>
        <taxon>Selenomonas</taxon>
    </lineage>
</organism>
<reference evidence="3 4" key="1">
    <citation type="submission" date="2016-10" db="EMBL/GenBank/DDBJ databases">
        <authorList>
            <person name="de Groot N.N."/>
        </authorList>
    </citation>
    <scope>NUCLEOTIDE SEQUENCE [LARGE SCALE GENOMIC DNA]</scope>
    <source>
        <strain evidence="3 4">Z108</strain>
    </source>
</reference>
<dbReference type="PANTHER" id="PTHR38435">
    <property type="match status" value="1"/>
</dbReference>
<gene>
    <name evidence="3" type="ORF">SAMN04487861_12532</name>
</gene>
<dbReference type="Proteomes" id="UP000183639">
    <property type="component" value="Unassembled WGS sequence"/>
</dbReference>
<dbReference type="PANTHER" id="PTHR38435:SF2">
    <property type="entry name" value="DUF871 DOMAIN-CONTAINING PROTEIN"/>
    <property type="match status" value="1"/>
</dbReference>
<dbReference type="InterPro" id="IPR043894">
    <property type="entry name" value="MupG_C"/>
</dbReference>
<evidence type="ECO:0000259" key="1">
    <source>
        <dbReference type="Pfam" id="PF05913"/>
    </source>
</evidence>
<dbReference type="InterPro" id="IPR013785">
    <property type="entry name" value="Aldolase_TIM"/>
</dbReference>
<feature type="domain" description="6-phospho-N-acetylmuramidase C-terminal" evidence="1">
    <location>
        <begin position="244"/>
        <end position="357"/>
    </location>
</feature>
<dbReference type="RefSeq" id="WP_075445260.1">
    <property type="nucleotide sequence ID" value="NZ_FOQK01000025.1"/>
</dbReference>
<dbReference type="Gene3D" id="2.40.100.10">
    <property type="entry name" value="Cyclophilin-like"/>
    <property type="match status" value="1"/>
</dbReference>
<dbReference type="InterPro" id="IPR029000">
    <property type="entry name" value="Cyclophilin-like_dom_sf"/>
</dbReference>
<dbReference type="Pfam" id="PF19200">
    <property type="entry name" value="MupG_N"/>
    <property type="match status" value="1"/>
</dbReference>
<dbReference type="SUPFAM" id="SSF50891">
    <property type="entry name" value="Cyclophilin-like"/>
    <property type="match status" value="1"/>
</dbReference>
<accession>A0A1I3GVS9</accession>
<feature type="domain" description="6-phospho-N-acetylmuramidase N-terminal" evidence="2">
    <location>
        <begin position="4"/>
        <end position="235"/>
    </location>
</feature>
<evidence type="ECO:0000313" key="4">
    <source>
        <dbReference type="Proteomes" id="UP000183639"/>
    </source>
</evidence>
<dbReference type="OrthoDB" id="5809921at2"/>
<name>A0A1I3GVS9_SELRU</name>
<dbReference type="SUPFAM" id="SSF51445">
    <property type="entry name" value="(Trans)glycosidases"/>
    <property type="match status" value="1"/>
</dbReference>
<dbReference type="Gene3D" id="3.20.20.70">
    <property type="entry name" value="Aldolase class I"/>
    <property type="match status" value="1"/>
</dbReference>
<proteinExistence type="predicted"/>
<dbReference type="InterPro" id="IPR017853">
    <property type="entry name" value="GH"/>
</dbReference>
<dbReference type="EMBL" id="FOQK01000025">
    <property type="protein sequence ID" value="SFI27471.1"/>
    <property type="molecule type" value="Genomic_DNA"/>
</dbReference>
<evidence type="ECO:0008006" key="5">
    <source>
        <dbReference type="Google" id="ProtNLM"/>
    </source>
</evidence>
<sequence length="360" mass="40316">MENGISIYPGLDNTPEENLALIEKAAACGFRRLFTSLHIPETNTAALKRELSELLKAARQHDMEVISDISPATMELLGIKEFSPQAFRMLGITTLRLDYGFGLEEIVRLSRNKQGIRIQLNASTITGKLLSALVEMDANFHQIDALHNFYPRRGTGISEEFLVRKTMMLHKLGIRTGAFVPSQHRRRGPLHDGLPTMEEHRDEPSELAARHLIALGIDSVFLADSLPADEELAAIGSLAGDQVTLRAKLLTHDPIQRELLTHTFTARADEARDCIRAEESRALLKKQHGIIAPENTLVRPVGAITIDNQGYQRYMGELQIIRHPQTADTRVNVPAMVEESEVNLLQYITPGRKFSFRFDT</sequence>
<dbReference type="InterPro" id="IPR008589">
    <property type="entry name" value="MupG"/>
</dbReference>